<keyword evidence="2" id="KW-1185">Reference proteome</keyword>
<proteinExistence type="predicted"/>
<comment type="caution">
    <text evidence="1">The sequence shown here is derived from an EMBL/GenBank/DDBJ whole genome shotgun (WGS) entry which is preliminary data.</text>
</comment>
<dbReference type="AlphaFoldDB" id="A0AAE1AR77"/>
<accession>A0AAE1AR77</accession>
<organism evidence="1 2">
    <name type="scientific">Elysia crispata</name>
    <name type="common">lettuce slug</name>
    <dbReference type="NCBI Taxonomy" id="231223"/>
    <lineage>
        <taxon>Eukaryota</taxon>
        <taxon>Metazoa</taxon>
        <taxon>Spiralia</taxon>
        <taxon>Lophotrochozoa</taxon>
        <taxon>Mollusca</taxon>
        <taxon>Gastropoda</taxon>
        <taxon>Heterobranchia</taxon>
        <taxon>Euthyneura</taxon>
        <taxon>Panpulmonata</taxon>
        <taxon>Sacoglossa</taxon>
        <taxon>Placobranchoidea</taxon>
        <taxon>Plakobranchidae</taxon>
        <taxon>Elysia</taxon>
    </lineage>
</organism>
<protein>
    <submittedName>
        <fullName evidence="1">Uncharacterized protein</fullName>
    </submittedName>
</protein>
<name>A0AAE1AR77_9GAST</name>
<reference evidence="1" key="1">
    <citation type="journal article" date="2023" name="G3 (Bethesda)">
        <title>A reference genome for the long-term kleptoplast-retaining sea slug Elysia crispata morphotype clarki.</title>
        <authorList>
            <person name="Eastman K.E."/>
            <person name="Pendleton A.L."/>
            <person name="Shaikh M.A."/>
            <person name="Suttiyut T."/>
            <person name="Ogas R."/>
            <person name="Tomko P."/>
            <person name="Gavelis G."/>
            <person name="Widhalm J.R."/>
            <person name="Wisecaver J.H."/>
        </authorList>
    </citation>
    <scope>NUCLEOTIDE SEQUENCE</scope>
    <source>
        <strain evidence="1">ECLA1</strain>
    </source>
</reference>
<evidence type="ECO:0000313" key="2">
    <source>
        <dbReference type="Proteomes" id="UP001283361"/>
    </source>
</evidence>
<dbReference type="Proteomes" id="UP001283361">
    <property type="component" value="Unassembled WGS sequence"/>
</dbReference>
<gene>
    <name evidence="1" type="ORF">RRG08_061646</name>
</gene>
<dbReference type="EMBL" id="JAWDGP010001376">
    <property type="protein sequence ID" value="KAK3792443.1"/>
    <property type="molecule type" value="Genomic_DNA"/>
</dbReference>
<sequence>MGRHKHTPTEAASPWFKVPAACRSANGTLRRGLPSHVDGGRAENPGKTPARYVKESVRHCSIVGFLQGASRAGEKAFSSCKCPLEQAIYYDEKGKIPPPTHTPTEKSMLPWFKDLHAATPNVRALKSTAPLHRREIDGRCHPRVQR</sequence>
<evidence type="ECO:0000313" key="1">
    <source>
        <dbReference type="EMBL" id="KAK3792443.1"/>
    </source>
</evidence>